<dbReference type="Gene3D" id="2.120.10.30">
    <property type="entry name" value="TolB, C-terminal domain"/>
    <property type="match status" value="1"/>
</dbReference>
<dbReference type="HOGENOM" id="CLU_008615_3_1_3"/>
<evidence type="ECO:0000313" key="4">
    <source>
        <dbReference type="EMBL" id="ABM78520.1"/>
    </source>
</evidence>
<feature type="chain" id="PRO_5002642839" description="Peptidase S9 prolyl oligopeptidase catalytic domain-containing protein" evidence="2">
    <location>
        <begin position="33"/>
        <end position="681"/>
    </location>
</feature>
<dbReference type="InterPro" id="IPR011042">
    <property type="entry name" value="6-blade_b-propeller_TolB-like"/>
</dbReference>
<dbReference type="KEGG" id="pmf:P9303_17781"/>
<dbReference type="MEROPS" id="S09.A77"/>
<evidence type="ECO:0000256" key="2">
    <source>
        <dbReference type="SAM" id="SignalP"/>
    </source>
</evidence>
<evidence type="ECO:0000259" key="3">
    <source>
        <dbReference type="Pfam" id="PF00326"/>
    </source>
</evidence>
<proteinExistence type="predicted"/>
<sequence>MRRFSLLRATLALQCLLTTIALPIRLSSPAFADTLPQREVPLIPREVLLGNPEVSGVTLSPDGKQIVFLAPHRGVLNLWAQELEAGSKPRLLTNSTNRPTRPASWSVDGRYLITSRDSYGDENTVLIRIDPTTGEAIDLTPGKGVKAAIWGDDQDVPDELVIGLNDRDPRYHDLWVINLETGERRLLYEANDGHLVSVDWIDGDWQLVLRNRIQPDGGSTYDLRLPGQKGWKPFLSFSFEESQAGSAPLGFDRNATWLYGFLNIKDGLPCLVRWRTEALQSCKEDCPYELVYQSKSGTLGVELSDPKTHAPQILIETDLRSRKIIIDQELVNDLSALKQLAKDREFYIVNDDVDSMTWLVSLYSDTHSPQYWIWNRNHKKGQKLFSVNPSLDKYKLSAMESIELRARDGLRLPSYLTRSTLNQSGPQPFVLLVHGGPQARDYWGLHSVHQLLANRGYHVLSVNYRGSTGFGKRHLLAGEGQWYAAMQDDLVDAVQWAVDEGIADPKKIVIMGGSYGGYAALAGLTRDPELFAAAVDIVGPSNVETLLESIPPYWEPIRKPWERMVGVGRVDLAAISPLTYANRIQRPLLIVHGANDVRVKLSESESIVAAMHSNNLPVDFIVFPDEGHGIEDPRNSLALYAVIEKFLAKQLGGRFEPIGEAIQDSSMQWRSKSGAGGMINK</sequence>
<evidence type="ECO:0000313" key="5">
    <source>
        <dbReference type="Proteomes" id="UP000002274"/>
    </source>
</evidence>
<dbReference type="PANTHER" id="PTHR42776:SF27">
    <property type="entry name" value="DIPEPTIDYL PEPTIDASE FAMILY MEMBER 6"/>
    <property type="match status" value="1"/>
</dbReference>
<dbReference type="SUPFAM" id="SSF82171">
    <property type="entry name" value="DPP6 N-terminal domain-like"/>
    <property type="match status" value="1"/>
</dbReference>
<dbReference type="SUPFAM" id="SSF53474">
    <property type="entry name" value="alpha/beta-Hydrolases"/>
    <property type="match status" value="1"/>
</dbReference>
<dbReference type="Proteomes" id="UP000002274">
    <property type="component" value="Chromosome"/>
</dbReference>
<organism evidence="4 5">
    <name type="scientific">Prochlorococcus marinus (strain MIT 9303)</name>
    <dbReference type="NCBI Taxonomy" id="59922"/>
    <lineage>
        <taxon>Bacteria</taxon>
        <taxon>Bacillati</taxon>
        <taxon>Cyanobacteriota</taxon>
        <taxon>Cyanophyceae</taxon>
        <taxon>Synechococcales</taxon>
        <taxon>Prochlorococcaceae</taxon>
        <taxon>Prochlorococcus</taxon>
    </lineage>
</organism>
<dbReference type="InterPro" id="IPR001375">
    <property type="entry name" value="Peptidase_S9_cat"/>
</dbReference>
<dbReference type="AlphaFoldDB" id="A2CAL0"/>
<dbReference type="BioCyc" id="PMAR59922:G1G80-1543-MONOMER"/>
<feature type="domain" description="Peptidase S9 prolyl oligopeptidase catalytic" evidence="3">
    <location>
        <begin position="446"/>
        <end position="653"/>
    </location>
</feature>
<dbReference type="GO" id="GO:0006508">
    <property type="term" value="P:proteolysis"/>
    <property type="evidence" value="ECO:0007669"/>
    <property type="project" value="InterPro"/>
</dbReference>
<dbReference type="Pfam" id="PF00326">
    <property type="entry name" value="Peptidase_S9"/>
    <property type="match status" value="1"/>
</dbReference>
<dbReference type="Gene3D" id="3.40.50.1820">
    <property type="entry name" value="alpha/beta hydrolase"/>
    <property type="match status" value="1"/>
</dbReference>
<dbReference type="STRING" id="59922.P9303_17781"/>
<dbReference type="InterPro" id="IPR029058">
    <property type="entry name" value="AB_hydrolase_fold"/>
</dbReference>
<protein>
    <recommendedName>
        <fullName evidence="3">Peptidase S9 prolyl oligopeptidase catalytic domain-containing protein</fullName>
    </recommendedName>
</protein>
<evidence type="ECO:0000256" key="1">
    <source>
        <dbReference type="ARBA" id="ARBA00022801"/>
    </source>
</evidence>
<dbReference type="GO" id="GO:0004252">
    <property type="term" value="F:serine-type endopeptidase activity"/>
    <property type="evidence" value="ECO:0007669"/>
    <property type="project" value="TreeGrafter"/>
</dbReference>
<dbReference type="EMBL" id="CP000554">
    <property type="protein sequence ID" value="ABM78520.1"/>
    <property type="molecule type" value="Genomic_DNA"/>
</dbReference>
<reference evidence="4 5" key="1">
    <citation type="journal article" date="2007" name="PLoS Genet.">
        <title>Patterns and implications of gene gain and loss in the evolution of Prochlorococcus.</title>
        <authorList>
            <person name="Kettler G.C."/>
            <person name="Martiny A.C."/>
            <person name="Huang K."/>
            <person name="Zucker J."/>
            <person name="Coleman M.L."/>
            <person name="Rodrigue S."/>
            <person name="Chen F."/>
            <person name="Lapidus A."/>
            <person name="Ferriera S."/>
            <person name="Johnson J."/>
            <person name="Steglich C."/>
            <person name="Church G.M."/>
            <person name="Richardson P."/>
            <person name="Chisholm S.W."/>
        </authorList>
    </citation>
    <scope>NUCLEOTIDE SEQUENCE [LARGE SCALE GENOMIC DNA]</scope>
    <source>
        <strain evidence="4 5">MIT 9303</strain>
    </source>
</reference>
<gene>
    <name evidence="4" type="ordered locus">P9303_17781</name>
</gene>
<name>A2CAL0_PROM3</name>
<keyword evidence="1" id="KW-0378">Hydrolase</keyword>
<accession>A2CAL0</accession>
<feature type="signal peptide" evidence="2">
    <location>
        <begin position="1"/>
        <end position="32"/>
    </location>
</feature>
<keyword evidence="2" id="KW-0732">Signal</keyword>
<dbReference type="PANTHER" id="PTHR42776">
    <property type="entry name" value="SERINE PEPTIDASE S9 FAMILY MEMBER"/>
    <property type="match status" value="1"/>
</dbReference>